<dbReference type="GO" id="GO:0005737">
    <property type="term" value="C:cytoplasm"/>
    <property type="evidence" value="ECO:0007669"/>
    <property type="project" value="TreeGrafter"/>
</dbReference>
<keyword evidence="1" id="KW-0479">Metal-binding</keyword>
<dbReference type="Pfam" id="PF25576">
    <property type="entry name" value="TPR_RNF123"/>
    <property type="match status" value="1"/>
</dbReference>
<keyword evidence="2" id="KW-0863">Zinc-finger</keyword>
<protein>
    <submittedName>
        <fullName evidence="5">E3 ubiquitin-protein ligase RNF123</fullName>
    </submittedName>
</protein>
<feature type="domain" description="E3 ubiquitin-protein ligase RNF123/RKP TPR repeat" evidence="4">
    <location>
        <begin position="324"/>
        <end position="412"/>
    </location>
</feature>
<reference evidence="5" key="1">
    <citation type="submission" date="2011-11" db="EMBL/GenBank/DDBJ databases">
        <title>Decoding the brain transcriptome of the Eastern honeybee (Apis cerana) based on pyrosequencing.</title>
        <authorList>
            <person name="Sun L."/>
            <person name="Zheng H."/>
            <person name="Wang Y."/>
            <person name="Xie X."/>
            <person name="Zhu Y."/>
            <person name="Gu W."/>
            <person name="Wang S."/>
        </authorList>
    </citation>
    <scope>NUCLEOTIDE SEQUENCE</scope>
    <source>
        <tissue evidence="5">Brain</tissue>
    </source>
</reference>
<dbReference type="InterPro" id="IPR045129">
    <property type="entry name" value="RNF123/RKP/RSPRY1"/>
</dbReference>
<dbReference type="EMBL" id="JR049150">
    <property type="protein sequence ID" value="AEY60876.1"/>
    <property type="molecule type" value="mRNA"/>
</dbReference>
<dbReference type="AlphaFoldDB" id="V9IK51"/>
<organism evidence="5">
    <name type="scientific">Apis cerana</name>
    <name type="common">Indian honeybee</name>
    <dbReference type="NCBI Taxonomy" id="7461"/>
    <lineage>
        <taxon>Eukaryota</taxon>
        <taxon>Metazoa</taxon>
        <taxon>Ecdysozoa</taxon>
        <taxon>Arthropoda</taxon>
        <taxon>Hexapoda</taxon>
        <taxon>Insecta</taxon>
        <taxon>Pterygota</taxon>
        <taxon>Neoptera</taxon>
        <taxon>Endopterygota</taxon>
        <taxon>Hymenoptera</taxon>
        <taxon>Apocrita</taxon>
        <taxon>Aculeata</taxon>
        <taxon>Apoidea</taxon>
        <taxon>Anthophila</taxon>
        <taxon>Apidae</taxon>
        <taxon>Apis</taxon>
    </lineage>
</organism>
<keyword evidence="3" id="KW-0862">Zinc</keyword>
<dbReference type="GO" id="GO:0004842">
    <property type="term" value="F:ubiquitin-protein transferase activity"/>
    <property type="evidence" value="ECO:0007669"/>
    <property type="project" value="InterPro"/>
</dbReference>
<accession>V9IK51</accession>
<dbReference type="PANTHER" id="PTHR13363:SF5">
    <property type="entry name" value="E3 UBIQUITIN-PROTEIN LIGASE RNF123"/>
    <property type="match status" value="1"/>
</dbReference>
<dbReference type="PANTHER" id="PTHR13363">
    <property type="entry name" value="RING FINGER AND SRY DOMAIN-CONTAINING"/>
    <property type="match status" value="1"/>
</dbReference>
<evidence type="ECO:0000313" key="5">
    <source>
        <dbReference type="EMBL" id="AEY60876.1"/>
    </source>
</evidence>
<gene>
    <name evidence="5" type="ORF">ACCB10371</name>
</gene>
<dbReference type="GO" id="GO:0008270">
    <property type="term" value="F:zinc ion binding"/>
    <property type="evidence" value="ECO:0007669"/>
    <property type="project" value="UniProtKB-KW"/>
</dbReference>
<evidence type="ECO:0000256" key="3">
    <source>
        <dbReference type="ARBA" id="ARBA00022833"/>
    </source>
</evidence>
<sequence>MALVRVINMNPLDQGRSIILDTAPLPVNIVDSTTSLLELLDSIILFYHLVAKKPLAKVAFLRNSMLEYISASQDLKIRLGEVTKKNVESETVQQELSRSINVFNTKLIEQGRHMAWIRAAVYSEEKQLLLAWLLKVVTLTLMNASLEGNMFSFVPDFYLEALADLCVGLRNHMHPTAHIEKIPDYQEMFLTIAKFLCDHFMDPRIVNVDSKSTLLLTLAGFVFNPLTLEAMENVPEESRMKLVTNLLKSYKNRAWAESNWILVRFWQGNGFAFRYDRSPHLLKKGGSKSFQQESISQPRKPCPSIIYQGHIRDVLLENLQDTTAFLNSLLNLLNWTFSEFIGMVQEIHNVSSRPERVFIESRQLKICATCFDLTISLLRVLEMIITVVPNIFNNASQSFSENLLFRLCQVYVPKLFYCCILFNI</sequence>
<evidence type="ECO:0000259" key="4">
    <source>
        <dbReference type="Pfam" id="PF25576"/>
    </source>
</evidence>
<evidence type="ECO:0000256" key="1">
    <source>
        <dbReference type="ARBA" id="ARBA00022723"/>
    </source>
</evidence>
<name>V9IK51_APICE</name>
<evidence type="ECO:0000256" key="2">
    <source>
        <dbReference type="ARBA" id="ARBA00022771"/>
    </source>
</evidence>
<dbReference type="InterPro" id="IPR057987">
    <property type="entry name" value="TPR_RNF123/RKP"/>
</dbReference>
<proteinExistence type="evidence at transcript level"/>
<dbReference type="GO" id="GO:0051603">
    <property type="term" value="P:proteolysis involved in protein catabolic process"/>
    <property type="evidence" value="ECO:0007669"/>
    <property type="project" value="TreeGrafter"/>
</dbReference>